<keyword evidence="2 7" id="KW-0479">Metal-binding</keyword>
<evidence type="ECO:0000256" key="7">
    <source>
        <dbReference type="HAMAP-Rule" id="MF_00159"/>
    </source>
</evidence>
<dbReference type="Pfam" id="PF26540">
    <property type="entry name" value="GcpE_C"/>
    <property type="match status" value="1"/>
</dbReference>
<dbReference type="HAMAP" id="MF_00159">
    <property type="entry name" value="IspG"/>
    <property type="match status" value="1"/>
</dbReference>
<feature type="domain" description="IspG C-terminal" evidence="9">
    <location>
        <begin position="574"/>
        <end position="662"/>
    </location>
</feature>
<comment type="caution">
    <text evidence="10">The sequence shown here is derived from an EMBL/GenBank/DDBJ whole genome shotgun (WGS) entry which is preliminary data.</text>
</comment>
<dbReference type="PIRSF" id="PIRSF037336">
    <property type="entry name" value="IspG_like"/>
    <property type="match status" value="1"/>
</dbReference>
<evidence type="ECO:0000256" key="5">
    <source>
        <dbReference type="ARBA" id="ARBA00023014"/>
    </source>
</evidence>
<keyword evidence="11" id="KW-1185">Reference proteome</keyword>
<feature type="binding site" evidence="7">
    <location>
        <position position="619"/>
    </location>
    <ligand>
        <name>[4Fe-4S] cluster</name>
        <dbReference type="ChEBI" id="CHEBI:49883"/>
    </ligand>
</feature>
<keyword evidence="5 7" id="KW-0411">Iron-sulfur</keyword>
<evidence type="ECO:0000313" key="11">
    <source>
        <dbReference type="Proteomes" id="UP001202180"/>
    </source>
</evidence>
<dbReference type="InterPro" id="IPR058579">
    <property type="entry name" value="IspG_C"/>
</dbReference>
<evidence type="ECO:0000256" key="1">
    <source>
        <dbReference type="ARBA" id="ARBA00022485"/>
    </source>
</evidence>
<evidence type="ECO:0000259" key="8">
    <source>
        <dbReference type="Pfam" id="PF04551"/>
    </source>
</evidence>
<comment type="pathway">
    <text evidence="7">Isoprenoid biosynthesis; isopentenyl diphosphate biosynthesis via DXP pathway; isopentenyl diphosphate from 1-deoxy-D-xylulose 5-phosphate: step 5/6.</text>
</comment>
<dbReference type="InterPro" id="IPR045854">
    <property type="entry name" value="NO2/SO3_Rdtase_4Fe4S_sf"/>
</dbReference>
<evidence type="ECO:0000313" key="10">
    <source>
        <dbReference type="EMBL" id="MCK8494493.1"/>
    </source>
</evidence>
<comment type="function">
    <text evidence="7">Converts 2C-methyl-D-erythritol 2,4-cyclodiphosphate (ME-2,4cPP) into 1-hydroxy-2-methyl-2-(E)-butenyl 4-diphosphate.</text>
</comment>
<dbReference type="NCBIfam" id="TIGR00612">
    <property type="entry name" value="ispG_gcpE"/>
    <property type="match status" value="1"/>
</dbReference>
<protein>
    <recommendedName>
        <fullName evidence="7">4-hydroxy-3-methylbut-2-en-1-yl diphosphate synthase (flavodoxin)</fullName>
        <ecNumber evidence="7">1.17.7.3</ecNumber>
    </recommendedName>
    <alternativeName>
        <fullName evidence="7">1-hydroxy-2-methyl-2-(E)-butenyl 4-diphosphate synthase</fullName>
    </alternativeName>
</protein>
<dbReference type="RefSeq" id="WP_248478997.1">
    <property type="nucleotide sequence ID" value="NZ_JALPRF010000003.1"/>
</dbReference>
<keyword evidence="6 7" id="KW-0414">Isoprene biosynthesis</keyword>
<dbReference type="InterPro" id="IPR017178">
    <property type="entry name" value="IspG_atypical"/>
</dbReference>
<evidence type="ECO:0000259" key="9">
    <source>
        <dbReference type="Pfam" id="PF26540"/>
    </source>
</evidence>
<sequence length="675" mass="74876">MLDSLLTPSISAATPDSPVLYTPSLTQYNRRKTITVTIGDVPLGSDYPIRVQSMTTIDTMDTLGSVEQSIRMIEAGCEYIRITAPSVKEAQNLENIRKELRARGYTTPLVADIHFTPNAAELAARIVEKVRINPGNYADRKRFEFIDYTDAAYAAELGRIREKFLPLVRICKEYGTAMRIGTNHGSLSDRILSRYGDTPVGMVESALEFLRICENEKYYNIVLSMKSSNPQVMVQAYRLLVQRLAEEGLQPYPLHLGVTEAGEAEDGRIKSALGIGTLLEDGIGDTVRVSLTEEPEREAPVAQALIDRYTNRAATTTPIPPVTNYPINPFQYTRRTTHEVANFGGQNVPRVIADYSQIRVTDHDALQPIGHFYLPVPDKWRMNDLGADYIYTGSHPAQFMLPNGLKEIQDFAVWQTNGDQVNAFPLLTAAEYLTAQSTALKLHNRLNIVRVVLADLSHELLKALRLNKTAVLLIATENAHAMAELRRLVIELINPEQTSDSITIPVVIQRSYSAVPEEDVPLFAATDVGGLLIDGLGDGVMLSPNSASADELKRLNNLAFGILQAARTRITKTEYISCPSCGRTLFDLQETTAHIRQRTDHLKGVKIGIMGCIVNGPGEMADADYGYVGIGRDKIALYRGQQVIKKSVPADRAVDELIDLIREDNRWIEPEKVDL</sequence>
<evidence type="ECO:0000256" key="2">
    <source>
        <dbReference type="ARBA" id="ARBA00022723"/>
    </source>
</evidence>
<proteinExistence type="inferred from homology"/>
<dbReference type="SUPFAM" id="SSF56014">
    <property type="entry name" value="Nitrite and sulphite reductase 4Fe-4S domain-like"/>
    <property type="match status" value="1"/>
</dbReference>
<comment type="similarity">
    <text evidence="7">Belongs to the IspG family.</text>
</comment>
<evidence type="ECO:0000256" key="6">
    <source>
        <dbReference type="ARBA" id="ARBA00023229"/>
    </source>
</evidence>
<feature type="binding site" evidence="7">
    <location>
        <position position="581"/>
    </location>
    <ligand>
        <name>[4Fe-4S] cluster</name>
        <dbReference type="ChEBI" id="CHEBI:49883"/>
    </ligand>
</feature>
<comment type="catalytic activity">
    <reaction evidence="7">
        <text>(2E)-4-hydroxy-3-methylbut-2-enyl diphosphate + oxidized [flavodoxin] + H2O + 2 H(+) = 2-C-methyl-D-erythritol 2,4-cyclic diphosphate + reduced [flavodoxin]</text>
        <dbReference type="Rhea" id="RHEA:43604"/>
        <dbReference type="Rhea" id="RHEA-COMP:10622"/>
        <dbReference type="Rhea" id="RHEA-COMP:10623"/>
        <dbReference type="ChEBI" id="CHEBI:15377"/>
        <dbReference type="ChEBI" id="CHEBI:15378"/>
        <dbReference type="ChEBI" id="CHEBI:57618"/>
        <dbReference type="ChEBI" id="CHEBI:58210"/>
        <dbReference type="ChEBI" id="CHEBI:58483"/>
        <dbReference type="ChEBI" id="CHEBI:128753"/>
        <dbReference type="EC" id="1.17.7.3"/>
    </reaction>
</comment>
<dbReference type="Proteomes" id="UP001202180">
    <property type="component" value="Unassembled WGS sequence"/>
</dbReference>
<comment type="cofactor">
    <cofactor evidence="7">
        <name>[4Fe-4S] cluster</name>
        <dbReference type="ChEBI" id="CHEBI:49883"/>
    </cofactor>
    <text evidence="7">Binds 1 [4Fe-4S] cluster.</text>
</comment>
<feature type="binding site" evidence="7">
    <location>
        <position position="612"/>
    </location>
    <ligand>
        <name>[4Fe-4S] cluster</name>
        <dbReference type="ChEBI" id="CHEBI:49883"/>
    </ligand>
</feature>
<gene>
    <name evidence="7 10" type="primary">ispG</name>
    <name evidence="10" type="ORF">M0L20_21675</name>
</gene>
<feature type="domain" description="IspG TIM-barrel" evidence="8">
    <location>
        <begin position="33"/>
        <end position="302"/>
    </location>
</feature>
<evidence type="ECO:0000256" key="4">
    <source>
        <dbReference type="ARBA" id="ARBA00023004"/>
    </source>
</evidence>
<dbReference type="Gene3D" id="3.20.20.20">
    <property type="entry name" value="Dihydropteroate synthase-like"/>
    <property type="match status" value="1"/>
</dbReference>
<dbReference type="InterPro" id="IPR011005">
    <property type="entry name" value="Dihydropteroate_synth-like_sf"/>
</dbReference>
<dbReference type="Pfam" id="PF04551">
    <property type="entry name" value="GcpE"/>
    <property type="match status" value="1"/>
</dbReference>
<keyword evidence="3 7" id="KW-0560">Oxidoreductase</keyword>
<dbReference type="Gene3D" id="3.30.413.10">
    <property type="entry name" value="Sulfite Reductase Hemoprotein, domain 1"/>
    <property type="match status" value="1"/>
</dbReference>
<dbReference type="InterPro" id="IPR058578">
    <property type="entry name" value="IspG_TIM"/>
</dbReference>
<dbReference type="PANTHER" id="PTHR30454">
    <property type="entry name" value="4-HYDROXY-3-METHYLBUT-2-EN-1-YL DIPHOSPHATE SYNTHASE"/>
    <property type="match status" value="1"/>
</dbReference>
<reference evidence="10 11" key="1">
    <citation type="submission" date="2022-04" db="EMBL/GenBank/DDBJ databases">
        <title>Spirosoma sp. strain RP8 genome sequencing and assembly.</title>
        <authorList>
            <person name="Jung Y."/>
        </authorList>
    </citation>
    <scope>NUCLEOTIDE SEQUENCE [LARGE SCALE GENOMIC DNA]</scope>
    <source>
        <strain evidence="10 11">RP8</strain>
    </source>
</reference>
<dbReference type="GO" id="GO:0046429">
    <property type="term" value="F:4-hydroxy-3-methylbut-2-en-1-yl diphosphate synthase activity (ferredoxin)"/>
    <property type="evidence" value="ECO:0007669"/>
    <property type="project" value="UniProtKB-EC"/>
</dbReference>
<feature type="binding site" evidence="7">
    <location>
        <position position="578"/>
    </location>
    <ligand>
        <name>[4Fe-4S] cluster</name>
        <dbReference type="ChEBI" id="CHEBI:49883"/>
    </ligand>
</feature>
<accession>A0ABT0HQM6</accession>
<evidence type="ECO:0000256" key="3">
    <source>
        <dbReference type="ARBA" id="ARBA00023002"/>
    </source>
</evidence>
<dbReference type="EMBL" id="JALPRF010000003">
    <property type="protein sequence ID" value="MCK8494493.1"/>
    <property type="molecule type" value="Genomic_DNA"/>
</dbReference>
<name>A0ABT0HQM6_9BACT</name>
<keyword evidence="4 7" id="KW-0408">Iron</keyword>
<dbReference type="EC" id="1.17.7.3" evidence="7"/>
<keyword evidence="1 7" id="KW-0004">4Fe-4S</keyword>
<dbReference type="InterPro" id="IPR004588">
    <property type="entry name" value="IspG_bac-typ"/>
</dbReference>
<dbReference type="PANTHER" id="PTHR30454:SF0">
    <property type="entry name" value="4-HYDROXY-3-METHYLBUT-2-EN-1-YL DIPHOSPHATE SYNTHASE (FERREDOXIN), CHLOROPLASTIC"/>
    <property type="match status" value="1"/>
</dbReference>
<organism evidence="10 11">
    <name type="scientific">Spirosoma liriopis</name>
    <dbReference type="NCBI Taxonomy" id="2937440"/>
    <lineage>
        <taxon>Bacteria</taxon>
        <taxon>Pseudomonadati</taxon>
        <taxon>Bacteroidota</taxon>
        <taxon>Cytophagia</taxon>
        <taxon>Cytophagales</taxon>
        <taxon>Cytophagaceae</taxon>
        <taxon>Spirosoma</taxon>
    </lineage>
</organism>